<gene>
    <name evidence="2" type="ORF">LCGC14_0128610</name>
</gene>
<dbReference type="InterPro" id="IPR041698">
    <property type="entry name" value="Methyltransf_25"/>
</dbReference>
<sequence>MVDFKRRSSEVEIMDTFSGTTDELETILKDINRVNKLLGGYKITLDAVFEMISTGLKESYTILDMGCAEGTMLRKLADEGRKRNIKLHLIGVDLNGQGLELAELYSTDYPEITYQKADILTTDFSQLNIDVIMTTLTLHHFTDEGVVQFVNRFVKLASIGVVINDLERSPIAYFLFKAFSFFFIKTEIAKKDGLLSVRRAFKMNELQDFAKQVKNASHQIQWKWAFRYIWVLKKEVVD</sequence>
<dbReference type="Pfam" id="PF13649">
    <property type="entry name" value="Methyltransf_25"/>
    <property type="match status" value="1"/>
</dbReference>
<name>A0A0F9V7Y1_9ZZZZ</name>
<feature type="domain" description="Methyltransferase" evidence="1">
    <location>
        <begin position="62"/>
        <end position="155"/>
    </location>
</feature>
<dbReference type="SUPFAM" id="SSF53335">
    <property type="entry name" value="S-adenosyl-L-methionine-dependent methyltransferases"/>
    <property type="match status" value="1"/>
</dbReference>
<organism evidence="2">
    <name type="scientific">marine sediment metagenome</name>
    <dbReference type="NCBI Taxonomy" id="412755"/>
    <lineage>
        <taxon>unclassified sequences</taxon>
        <taxon>metagenomes</taxon>
        <taxon>ecological metagenomes</taxon>
    </lineage>
</organism>
<dbReference type="InterPro" id="IPR029063">
    <property type="entry name" value="SAM-dependent_MTases_sf"/>
</dbReference>
<comment type="caution">
    <text evidence="2">The sequence shown here is derived from an EMBL/GenBank/DDBJ whole genome shotgun (WGS) entry which is preliminary data.</text>
</comment>
<dbReference type="Gene3D" id="3.40.50.150">
    <property type="entry name" value="Vaccinia Virus protein VP39"/>
    <property type="match status" value="1"/>
</dbReference>
<dbReference type="AlphaFoldDB" id="A0A0F9V7Y1"/>
<proteinExistence type="predicted"/>
<dbReference type="EMBL" id="LAZR01000042">
    <property type="protein sequence ID" value="KKO00095.1"/>
    <property type="molecule type" value="Genomic_DNA"/>
</dbReference>
<accession>A0A0F9V7Y1</accession>
<protein>
    <recommendedName>
        <fullName evidence="1">Methyltransferase domain-containing protein</fullName>
    </recommendedName>
</protein>
<evidence type="ECO:0000259" key="1">
    <source>
        <dbReference type="Pfam" id="PF13649"/>
    </source>
</evidence>
<evidence type="ECO:0000313" key="2">
    <source>
        <dbReference type="EMBL" id="KKO00095.1"/>
    </source>
</evidence>
<reference evidence="2" key="1">
    <citation type="journal article" date="2015" name="Nature">
        <title>Complex archaea that bridge the gap between prokaryotes and eukaryotes.</title>
        <authorList>
            <person name="Spang A."/>
            <person name="Saw J.H."/>
            <person name="Jorgensen S.L."/>
            <person name="Zaremba-Niedzwiedzka K."/>
            <person name="Martijn J."/>
            <person name="Lind A.E."/>
            <person name="van Eijk R."/>
            <person name="Schleper C."/>
            <person name="Guy L."/>
            <person name="Ettema T.J."/>
        </authorList>
    </citation>
    <scope>NUCLEOTIDE SEQUENCE</scope>
</reference>